<dbReference type="RefSeq" id="WP_067481060.1">
    <property type="nucleotide sequence ID" value="NZ_LWMN01000001.1"/>
</dbReference>
<dbReference type="AlphaFoldDB" id="A0A179EW02"/>
<comment type="caution">
    <text evidence="1">The sequence shown here is derived from an EMBL/GenBank/DDBJ whole genome shotgun (WGS) entry which is preliminary data.</text>
</comment>
<sequence>MTLVGFKKMTIGVFDENWKIPVANQFVIEGKQDKGATVSAEITGLSKEPSKVYGSDIAYYVSQKGTGDVSVNFGLLDLPEEVNDKILGYATNESKISFLGKDTEPPYCAVLLESSDLSGESAMLAVFKGRFSRESINLNTLTNDAFEPDAEEYVFAAVASDADGEANGQSVAKYIGKEESSIAELKGLVFPAGE</sequence>
<dbReference type="EMBL" id="LWMN01000001">
    <property type="protein sequence ID" value="OAQ57089.1"/>
    <property type="molecule type" value="Genomic_DNA"/>
</dbReference>
<accession>A0A179EW02</accession>
<proteinExistence type="predicted"/>
<dbReference type="InterPro" id="IPR006490">
    <property type="entry name" value="Maj_tail_phi13"/>
</dbReference>
<reference evidence="1 2" key="1">
    <citation type="submission" date="2016-04" db="EMBL/GenBank/DDBJ databases">
        <title>Draft genome of an Enterococcus thailandicus strain isolated from bovine feces.</title>
        <authorList>
            <person name="Beukers A.G."/>
            <person name="Zaheer R."/>
            <person name="Goji N."/>
            <person name="Cook S.R."/>
            <person name="Amoako K."/>
            <person name="Chaves A.V."/>
            <person name="Ward M.P."/>
            <person name="Mcallister T.A."/>
        </authorList>
    </citation>
    <scope>NUCLEOTIDE SEQUENCE [LARGE SCALE GENOMIC DNA]</scope>
    <source>
        <strain evidence="1 2">F0711D 46</strain>
    </source>
</reference>
<organism evidence="1 2">
    <name type="scientific">Enterococcus thailandicus</name>
    <dbReference type="NCBI Taxonomy" id="417368"/>
    <lineage>
        <taxon>Bacteria</taxon>
        <taxon>Bacillati</taxon>
        <taxon>Bacillota</taxon>
        <taxon>Bacilli</taxon>
        <taxon>Lactobacillales</taxon>
        <taxon>Enterococcaceae</taxon>
        <taxon>Enterococcus</taxon>
    </lineage>
</organism>
<dbReference type="NCBIfam" id="TIGR01603">
    <property type="entry name" value="maj_tail_phi13"/>
    <property type="match status" value="1"/>
</dbReference>
<evidence type="ECO:0000313" key="2">
    <source>
        <dbReference type="Proteomes" id="UP000078516"/>
    </source>
</evidence>
<dbReference type="Pfam" id="PF04630">
    <property type="entry name" value="Phage_TTP_1"/>
    <property type="match status" value="1"/>
</dbReference>
<dbReference type="Proteomes" id="UP000078516">
    <property type="component" value="Unassembled WGS sequence"/>
</dbReference>
<keyword evidence="2" id="KW-1185">Reference proteome</keyword>
<evidence type="ECO:0000313" key="1">
    <source>
        <dbReference type="EMBL" id="OAQ57089.1"/>
    </source>
</evidence>
<dbReference type="InterPro" id="IPR006724">
    <property type="entry name" value="Phage_TTP"/>
</dbReference>
<name>A0A179EW02_ENTTH</name>
<gene>
    <name evidence="1" type="ORF">A6E74_01570</name>
</gene>
<protein>
    <submittedName>
        <fullName evidence="1">Phage tail protein</fullName>
    </submittedName>
</protein>